<dbReference type="SUPFAM" id="SSF88946">
    <property type="entry name" value="Sigma2 domain of RNA polymerase sigma factors"/>
    <property type="match status" value="1"/>
</dbReference>
<dbReference type="Gene3D" id="1.10.1740.10">
    <property type="match status" value="1"/>
</dbReference>
<proteinExistence type="inferred from homology"/>
<dbReference type="STRING" id="1848.SAMN05443637_11984"/>
<dbReference type="AlphaFoldDB" id="A0A1M6YA50"/>
<dbReference type="InterPro" id="IPR036388">
    <property type="entry name" value="WH-like_DNA-bd_sf"/>
</dbReference>
<keyword evidence="9" id="KW-1185">Reference proteome</keyword>
<dbReference type="InterPro" id="IPR013249">
    <property type="entry name" value="RNA_pol_sigma70_r4_t2"/>
</dbReference>
<organism evidence="8 9">
    <name type="scientific">Pseudonocardia thermophila</name>
    <dbReference type="NCBI Taxonomy" id="1848"/>
    <lineage>
        <taxon>Bacteria</taxon>
        <taxon>Bacillati</taxon>
        <taxon>Actinomycetota</taxon>
        <taxon>Actinomycetes</taxon>
        <taxon>Pseudonocardiales</taxon>
        <taxon>Pseudonocardiaceae</taxon>
        <taxon>Pseudonocardia</taxon>
    </lineage>
</organism>
<dbReference type="InterPro" id="IPR013324">
    <property type="entry name" value="RNA_pol_sigma_r3/r4-like"/>
</dbReference>
<reference evidence="8 9" key="1">
    <citation type="submission" date="2016-11" db="EMBL/GenBank/DDBJ databases">
        <authorList>
            <person name="Jaros S."/>
            <person name="Januszkiewicz K."/>
            <person name="Wedrychowicz H."/>
        </authorList>
    </citation>
    <scope>NUCLEOTIDE SEQUENCE [LARGE SCALE GENOMIC DNA]</scope>
    <source>
        <strain evidence="8 9">DSM 43832</strain>
    </source>
</reference>
<feature type="region of interest" description="Disordered" evidence="5">
    <location>
        <begin position="1"/>
        <end position="52"/>
    </location>
</feature>
<protein>
    <submittedName>
        <fullName evidence="8">RNA polymerase sigma-70 factor, ECF subfamily</fullName>
    </submittedName>
</protein>
<dbReference type="InterPro" id="IPR014284">
    <property type="entry name" value="RNA_pol_sigma-70_dom"/>
</dbReference>
<keyword evidence="2" id="KW-0805">Transcription regulation</keyword>
<evidence type="ECO:0000256" key="1">
    <source>
        <dbReference type="ARBA" id="ARBA00010641"/>
    </source>
</evidence>
<sequence>MTPTTAAPVGPPQGSVGSPRKSVPGGPALPRPRAAAYSPNGRAGAAVPEQADPAAEYADPAVPFPQPNLPADEVDTAAGDVESTGGWTLVKAAQNGDMDAFGQLFDRYYDVVFRFVLFRVGDRTLAEDLTSETFVRGLRRISSVSYMGRDIGAWFITIARNLIFDHVKSSRYRLEHATSDLVELSPTTSGPEQQVLDGATNEELLRCVRKLNPDQQECIQLRFLQGLSVAETAQIMDRNEGAVKALQHRAVRRLAQLLPEGLR</sequence>
<evidence type="ECO:0000313" key="9">
    <source>
        <dbReference type="Proteomes" id="UP000184363"/>
    </source>
</evidence>
<dbReference type="NCBIfam" id="TIGR02937">
    <property type="entry name" value="sigma70-ECF"/>
    <property type="match status" value="1"/>
</dbReference>
<dbReference type="RefSeq" id="WP_084755642.1">
    <property type="nucleotide sequence ID" value="NZ_CALGVN010000013.1"/>
</dbReference>
<gene>
    <name evidence="8" type="ORF">SAMN05443637_11984</name>
</gene>
<dbReference type="InterPro" id="IPR007627">
    <property type="entry name" value="RNA_pol_sigma70_r2"/>
</dbReference>
<dbReference type="GO" id="GO:0016987">
    <property type="term" value="F:sigma factor activity"/>
    <property type="evidence" value="ECO:0007669"/>
    <property type="project" value="UniProtKB-KW"/>
</dbReference>
<dbReference type="OrthoDB" id="261230at2"/>
<keyword evidence="3" id="KW-0731">Sigma factor</keyword>
<evidence type="ECO:0000313" key="8">
    <source>
        <dbReference type="EMBL" id="SHL15176.1"/>
    </source>
</evidence>
<evidence type="ECO:0000259" key="7">
    <source>
        <dbReference type="Pfam" id="PF08281"/>
    </source>
</evidence>
<name>A0A1M6YA50_PSETH</name>
<evidence type="ECO:0000256" key="2">
    <source>
        <dbReference type="ARBA" id="ARBA00023015"/>
    </source>
</evidence>
<dbReference type="GO" id="GO:0006352">
    <property type="term" value="P:DNA-templated transcription initiation"/>
    <property type="evidence" value="ECO:0007669"/>
    <property type="project" value="InterPro"/>
</dbReference>
<evidence type="ECO:0000256" key="5">
    <source>
        <dbReference type="SAM" id="MobiDB-lite"/>
    </source>
</evidence>
<dbReference type="Pfam" id="PF04542">
    <property type="entry name" value="Sigma70_r2"/>
    <property type="match status" value="1"/>
</dbReference>
<dbReference type="InterPro" id="IPR013325">
    <property type="entry name" value="RNA_pol_sigma_r2"/>
</dbReference>
<dbReference type="SUPFAM" id="SSF88659">
    <property type="entry name" value="Sigma3 and sigma4 domains of RNA polymerase sigma factors"/>
    <property type="match status" value="1"/>
</dbReference>
<dbReference type="GO" id="GO:0003677">
    <property type="term" value="F:DNA binding"/>
    <property type="evidence" value="ECO:0007669"/>
    <property type="project" value="InterPro"/>
</dbReference>
<dbReference type="PANTHER" id="PTHR43133:SF57">
    <property type="entry name" value="RNA POLYMERASE SIGMA-70 FACTOR"/>
    <property type="match status" value="1"/>
</dbReference>
<accession>A0A1M6YA50</accession>
<keyword evidence="4" id="KW-0804">Transcription</keyword>
<evidence type="ECO:0000256" key="3">
    <source>
        <dbReference type="ARBA" id="ARBA00023082"/>
    </source>
</evidence>
<feature type="domain" description="RNA polymerase sigma-70 region 2" evidence="6">
    <location>
        <begin position="104"/>
        <end position="171"/>
    </location>
</feature>
<comment type="similarity">
    <text evidence="1">Belongs to the sigma-70 factor family. ECF subfamily.</text>
</comment>
<dbReference type="CDD" id="cd06171">
    <property type="entry name" value="Sigma70_r4"/>
    <property type="match status" value="1"/>
</dbReference>
<dbReference type="Proteomes" id="UP000184363">
    <property type="component" value="Unassembled WGS sequence"/>
</dbReference>
<dbReference type="InterPro" id="IPR039425">
    <property type="entry name" value="RNA_pol_sigma-70-like"/>
</dbReference>
<feature type="compositionally biased region" description="Low complexity" evidence="5">
    <location>
        <begin position="12"/>
        <end position="36"/>
    </location>
</feature>
<dbReference type="EMBL" id="FRAP01000019">
    <property type="protein sequence ID" value="SHL15176.1"/>
    <property type="molecule type" value="Genomic_DNA"/>
</dbReference>
<feature type="domain" description="RNA polymerase sigma factor 70 region 4 type 2" evidence="7">
    <location>
        <begin position="202"/>
        <end position="254"/>
    </location>
</feature>
<evidence type="ECO:0000256" key="4">
    <source>
        <dbReference type="ARBA" id="ARBA00023163"/>
    </source>
</evidence>
<dbReference type="Pfam" id="PF08281">
    <property type="entry name" value="Sigma70_r4_2"/>
    <property type="match status" value="1"/>
</dbReference>
<evidence type="ECO:0000259" key="6">
    <source>
        <dbReference type="Pfam" id="PF04542"/>
    </source>
</evidence>
<dbReference type="Gene3D" id="1.10.10.10">
    <property type="entry name" value="Winged helix-like DNA-binding domain superfamily/Winged helix DNA-binding domain"/>
    <property type="match status" value="1"/>
</dbReference>
<dbReference type="PANTHER" id="PTHR43133">
    <property type="entry name" value="RNA POLYMERASE ECF-TYPE SIGMA FACTO"/>
    <property type="match status" value="1"/>
</dbReference>